<reference evidence="1 2" key="1">
    <citation type="journal article" date="2016" name="Sci. Rep.">
        <title>The genome sequence of the outbreeding globe artichoke constructed de novo incorporating a phase-aware low-pass sequencing strategy of F1 progeny.</title>
        <authorList>
            <person name="Scaglione D."/>
            <person name="Reyes-Chin-Wo S."/>
            <person name="Acquadro A."/>
            <person name="Froenicke L."/>
            <person name="Portis E."/>
            <person name="Beitel C."/>
            <person name="Tirone M."/>
            <person name="Mauro R."/>
            <person name="Lo Monaco A."/>
            <person name="Mauromicale G."/>
            <person name="Faccioli P."/>
            <person name="Cattivelli L."/>
            <person name="Rieseberg L."/>
            <person name="Michelmore R."/>
            <person name="Lanteri S."/>
        </authorList>
    </citation>
    <scope>NUCLEOTIDE SEQUENCE [LARGE SCALE GENOMIC DNA]</scope>
    <source>
        <strain evidence="1">2C</strain>
    </source>
</reference>
<gene>
    <name evidence="1" type="ORF">Ccrd_019040</name>
</gene>
<dbReference type="Proteomes" id="UP000243975">
    <property type="component" value="Unassembled WGS sequence"/>
</dbReference>
<feature type="non-terminal residue" evidence="1">
    <location>
        <position position="1"/>
    </location>
</feature>
<keyword evidence="2" id="KW-1185">Reference proteome</keyword>
<dbReference type="EMBL" id="LEKV01002646">
    <property type="protein sequence ID" value="KVI02670.1"/>
    <property type="molecule type" value="Genomic_DNA"/>
</dbReference>
<proteinExistence type="predicted"/>
<dbReference type="Gramene" id="KVI02670">
    <property type="protein sequence ID" value="KVI02670"/>
    <property type="gene ID" value="Ccrd_019040"/>
</dbReference>
<protein>
    <submittedName>
        <fullName evidence="1">Uncharacterized protein</fullName>
    </submittedName>
</protein>
<organism evidence="1 2">
    <name type="scientific">Cynara cardunculus var. scolymus</name>
    <name type="common">Globe artichoke</name>
    <name type="synonym">Cynara scolymus</name>
    <dbReference type="NCBI Taxonomy" id="59895"/>
    <lineage>
        <taxon>Eukaryota</taxon>
        <taxon>Viridiplantae</taxon>
        <taxon>Streptophyta</taxon>
        <taxon>Embryophyta</taxon>
        <taxon>Tracheophyta</taxon>
        <taxon>Spermatophyta</taxon>
        <taxon>Magnoliopsida</taxon>
        <taxon>eudicotyledons</taxon>
        <taxon>Gunneridae</taxon>
        <taxon>Pentapetalae</taxon>
        <taxon>asterids</taxon>
        <taxon>campanulids</taxon>
        <taxon>Asterales</taxon>
        <taxon>Asteraceae</taxon>
        <taxon>Carduoideae</taxon>
        <taxon>Cardueae</taxon>
        <taxon>Carduinae</taxon>
        <taxon>Cynara</taxon>
    </lineage>
</organism>
<comment type="caution">
    <text evidence="1">The sequence shown here is derived from an EMBL/GenBank/DDBJ whole genome shotgun (WGS) entry which is preliminary data.</text>
</comment>
<accession>A0A118K1G8</accession>
<dbReference type="AlphaFoldDB" id="A0A118K1G8"/>
<evidence type="ECO:0000313" key="2">
    <source>
        <dbReference type="Proteomes" id="UP000243975"/>
    </source>
</evidence>
<evidence type="ECO:0000313" key="1">
    <source>
        <dbReference type="EMBL" id="KVI02670.1"/>
    </source>
</evidence>
<sequence length="37" mass="4346">MSRFTGDFRSERQQLTVYIDYSLPVHSTGLFSTDDQF</sequence>
<name>A0A118K1G8_CYNCS</name>